<protein>
    <submittedName>
        <fullName evidence="4">Soluble lytic murein transglycosylase-like protein</fullName>
    </submittedName>
</protein>
<dbReference type="Proteomes" id="UP000531216">
    <property type="component" value="Unassembled WGS sequence"/>
</dbReference>
<dbReference type="RefSeq" id="WP_183193371.1">
    <property type="nucleotide sequence ID" value="NZ_FOOA01000009.1"/>
</dbReference>
<gene>
    <name evidence="4" type="ORF">GGR05_002210</name>
</gene>
<dbReference type="PANTHER" id="PTHR37423">
    <property type="entry name" value="SOLUBLE LYTIC MUREIN TRANSGLYCOSYLASE-RELATED"/>
    <property type="match status" value="1"/>
</dbReference>
<dbReference type="PANTHER" id="PTHR37423:SF2">
    <property type="entry name" value="MEMBRANE-BOUND LYTIC MUREIN TRANSGLYCOSYLASE C"/>
    <property type="match status" value="1"/>
</dbReference>
<dbReference type="SUPFAM" id="SSF53955">
    <property type="entry name" value="Lysozyme-like"/>
    <property type="match status" value="1"/>
</dbReference>
<evidence type="ECO:0000256" key="1">
    <source>
        <dbReference type="ARBA" id="ARBA00007734"/>
    </source>
</evidence>
<accession>A0A7W6FUS6</accession>
<name>A0A7W6FUS6_9HYPH</name>
<evidence type="ECO:0000259" key="3">
    <source>
        <dbReference type="Pfam" id="PF01464"/>
    </source>
</evidence>
<dbReference type="AlphaFoldDB" id="A0A7W6FUS6"/>
<reference evidence="4 5" key="1">
    <citation type="submission" date="2020-08" db="EMBL/GenBank/DDBJ databases">
        <title>Genomic Encyclopedia of Type Strains, Phase IV (KMG-IV): sequencing the most valuable type-strain genomes for metagenomic binning, comparative biology and taxonomic classification.</title>
        <authorList>
            <person name="Goeker M."/>
        </authorList>
    </citation>
    <scope>NUCLEOTIDE SEQUENCE [LARGE SCALE GENOMIC DNA]</scope>
    <source>
        <strain evidence="4 5">DSM 25024</strain>
    </source>
</reference>
<dbReference type="Gene3D" id="1.10.530.10">
    <property type="match status" value="1"/>
</dbReference>
<proteinExistence type="inferred from homology"/>
<organism evidence="4 5">
    <name type="scientific">Aureimonas phyllosphaerae</name>
    <dbReference type="NCBI Taxonomy" id="1166078"/>
    <lineage>
        <taxon>Bacteria</taxon>
        <taxon>Pseudomonadati</taxon>
        <taxon>Pseudomonadota</taxon>
        <taxon>Alphaproteobacteria</taxon>
        <taxon>Hyphomicrobiales</taxon>
        <taxon>Aurantimonadaceae</taxon>
        <taxon>Aureimonas</taxon>
    </lineage>
</organism>
<dbReference type="InterPro" id="IPR008258">
    <property type="entry name" value="Transglycosylase_SLT_dom_1"/>
</dbReference>
<sequence>MIDQRAVGARSARVRSGRMVSVAGLALLAPLILSACVSDGDRMAGTADMTPKAAKVADAASASTTSQTPAAPTRSVVEIAANDAGPSRVILPTDRPDTGAVEVAEAKGGRVVHVAAAAPTVPAATAPATEDAGIASRAIDTAVAAHETVKGGVVAAKDTVVAGASAVGSGAVTIASAGARTVRDAAKAIGDTITGDPKIDRMIEKAADDNDIPRELAYAVVRVESHYNPRARGSGVYGLSQIKPATARGLGFDGPAEALLDPETNLRYGMRYLKGAWEQGNGDVCQTAMKYKGGHRTTVMSKSASVYCSNVKRHMAAIRARKSPAMGGEAPTLVAAVEPTVRSGLIAREVAAQPAAARKAVAIAMAPEAAAPATNAAAAVLTVPAASAPVPVARPVRVAENAPRPASPKASDGSIGVGSMVGGRVVRREQPDVGRFGDAFDASAPASAAPVGGLGFN</sequence>
<comment type="similarity">
    <text evidence="1">Belongs to the transglycosylase Slt family.</text>
</comment>
<evidence type="ECO:0000256" key="2">
    <source>
        <dbReference type="ARBA" id="ARBA00009387"/>
    </source>
</evidence>
<keyword evidence="5" id="KW-1185">Reference proteome</keyword>
<dbReference type="InterPro" id="IPR023346">
    <property type="entry name" value="Lysozyme-like_dom_sf"/>
</dbReference>
<evidence type="ECO:0000313" key="4">
    <source>
        <dbReference type="EMBL" id="MBB3936060.1"/>
    </source>
</evidence>
<evidence type="ECO:0000313" key="5">
    <source>
        <dbReference type="Proteomes" id="UP000531216"/>
    </source>
</evidence>
<feature type="domain" description="Transglycosylase SLT" evidence="3">
    <location>
        <begin position="202"/>
        <end position="298"/>
    </location>
</feature>
<dbReference type="Pfam" id="PF01464">
    <property type="entry name" value="SLT"/>
    <property type="match status" value="1"/>
</dbReference>
<comment type="caution">
    <text evidence="4">The sequence shown here is derived from an EMBL/GenBank/DDBJ whole genome shotgun (WGS) entry which is preliminary data.</text>
</comment>
<dbReference type="EMBL" id="JACIDO010000004">
    <property type="protein sequence ID" value="MBB3936060.1"/>
    <property type="molecule type" value="Genomic_DNA"/>
</dbReference>
<comment type="similarity">
    <text evidence="2">Belongs to the virb1 family.</text>
</comment>